<evidence type="ECO:0000313" key="2">
    <source>
        <dbReference type="EMBL" id="GLD49070.1"/>
    </source>
</evidence>
<evidence type="ECO:0000313" key="3">
    <source>
        <dbReference type="Proteomes" id="UP001279410"/>
    </source>
</evidence>
<gene>
    <name evidence="2" type="ORF">AKAME5_000292200</name>
</gene>
<proteinExistence type="predicted"/>
<comment type="caution">
    <text evidence="2">The sequence shown here is derived from an EMBL/GenBank/DDBJ whole genome shotgun (WGS) entry which is preliminary data.</text>
</comment>
<feature type="non-terminal residue" evidence="2">
    <location>
        <position position="81"/>
    </location>
</feature>
<feature type="compositionally biased region" description="Basic and acidic residues" evidence="1">
    <location>
        <begin position="40"/>
        <end position="50"/>
    </location>
</feature>
<reference evidence="2" key="1">
    <citation type="submission" date="2022-08" db="EMBL/GenBank/DDBJ databases">
        <title>Genome sequencing of akame (Lates japonicus).</title>
        <authorList>
            <person name="Hashiguchi Y."/>
            <person name="Takahashi H."/>
        </authorList>
    </citation>
    <scope>NUCLEOTIDE SEQUENCE</scope>
    <source>
        <strain evidence="2">Kochi</strain>
    </source>
</reference>
<dbReference type="AlphaFoldDB" id="A0AAD3M8D8"/>
<feature type="region of interest" description="Disordered" evidence="1">
    <location>
        <begin position="27"/>
        <end position="50"/>
    </location>
</feature>
<evidence type="ECO:0000256" key="1">
    <source>
        <dbReference type="SAM" id="MobiDB-lite"/>
    </source>
</evidence>
<name>A0AAD3M8D8_LATJO</name>
<organism evidence="2 3">
    <name type="scientific">Lates japonicus</name>
    <name type="common">Japanese lates</name>
    <dbReference type="NCBI Taxonomy" id="270547"/>
    <lineage>
        <taxon>Eukaryota</taxon>
        <taxon>Metazoa</taxon>
        <taxon>Chordata</taxon>
        <taxon>Craniata</taxon>
        <taxon>Vertebrata</taxon>
        <taxon>Euteleostomi</taxon>
        <taxon>Actinopterygii</taxon>
        <taxon>Neopterygii</taxon>
        <taxon>Teleostei</taxon>
        <taxon>Neoteleostei</taxon>
        <taxon>Acanthomorphata</taxon>
        <taxon>Carangaria</taxon>
        <taxon>Carangaria incertae sedis</taxon>
        <taxon>Centropomidae</taxon>
        <taxon>Lates</taxon>
    </lineage>
</organism>
<dbReference type="Proteomes" id="UP001279410">
    <property type="component" value="Unassembled WGS sequence"/>
</dbReference>
<protein>
    <submittedName>
        <fullName evidence="2">F-box/LRR-repeat protein 20</fullName>
    </submittedName>
</protein>
<accession>A0AAD3M8D8</accession>
<keyword evidence="3" id="KW-1185">Reference proteome</keyword>
<sequence length="81" mass="9162">MNCCQACDDITPEFLLGPHCELWLKDQPTSRKTTTSHPGSYREDASDMGKEVNGVSRSRFEMFTNSDEAVINKKLPKELLL</sequence>
<dbReference type="EMBL" id="BRZM01000007">
    <property type="protein sequence ID" value="GLD49070.1"/>
    <property type="molecule type" value="Genomic_DNA"/>
</dbReference>